<protein>
    <submittedName>
        <fullName evidence="3">Vault protein inter-alpha-trypsin</fullName>
    </submittedName>
</protein>
<reference evidence="3 4" key="1">
    <citation type="submission" date="2016-09" db="EMBL/GenBank/DDBJ databases">
        <authorList>
            <person name="Capua I."/>
            <person name="De Benedictis P."/>
            <person name="Joannis T."/>
            <person name="Lombin L.H."/>
            <person name="Cattoli G."/>
        </authorList>
    </citation>
    <scope>NUCLEOTIDE SEQUENCE [LARGE SCALE GENOMIC DNA]</scope>
    <source>
        <strain evidence="3 4">UB20</strain>
    </source>
</reference>
<dbReference type="Pfam" id="PF09906">
    <property type="entry name" value="DUF2135"/>
    <property type="match status" value="1"/>
</dbReference>
<dbReference type="InterPro" id="IPR036465">
    <property type="entry name" value="vWFA_dom_sf"/>
</dbReference>
<dbReference type="SUPFAM" id="SSF53300">
    <property type="entry name" value="vWA-like"/>
    <property type="match status" value="1"/>
</dbReference>
<feature type="domain" description="VIT" evidence="2">
    <location>
        <begin position="25"/>
        <end position="153"/>
    </location>
</feature>
<feature type="signal peptide" evidence="1">
    <location>
        <begin position="1"/>
        <end position="21"/>
    </location>
</feature>
<dbReference type="Pfam" id="PF08487">
    <property type="entry name" value="VIT"/>
    <property type="match status" value="1"/>
</dbReference>
<evidence type="ECO:0000313" key="4">
    <source>
        <dbReference type="Proteomes" id="UP000182057"/>
    </source>
</evidence>
<organism evidence="3 4">
    <name type="scientific">Tannerella forsythia</name>
    <name type="common">Bacteroides forsythus</name>
    <dbReference type="NCBI Taxonomy" id="28112"/>
    <lineage>
        <taxon>Bacteria</taxon>
        <taxon>Pseudomonadati</taxon>
        <taxon>Bacteroidota</taxon>
        <taxon>Bacteroidia</taxon>
        <taxon>Bacteroidales</taxon>
        <taxon>Tannerellaceae</taxon>
        <taxon>Tannerella</taxon>
    </lineage>
</organism>
<dbReference type="Gene3D" id="1.25.40.10">
    <property type="entry name" value="Tetratricopeptide repeat domain"/>
    <property type="match status" value="1"/>
</dbReference>
<gene>
    <name evidence="3" type="ORF">TFUB20_00775</name>
</gene>
<dbReference type="OrthoDB" id="266279at2"/>
<evidence type="ECO:0000256" key="1">
    <source>
        <dbReference type="SAM" id="SignalP"/>
    </source>
</evidence>
<dbReference type="PROSITE" id="PS51468">
    <property type="entry name" value="VIT"/>
    <property type="match status" value="1"/>
</dbReference>
<dbReference type="SUPFAM" id="SSF48452">
    <property type="entry name" value="TPR-like"/>
    <property type="match status" value="1"/>
</dbReference>
<dbReference type="AlphaFoldDB" id="A0A1D3UHR4"/>
<sequence precursor="true">MKNLKKIIASSLSVISLAISAQNVIPKMSIVRESNVTPIVLQDMHIDIYVVGQTAVTTMEMVFYNPNGRVMEGEFEFPLADGQQVSRFALDIDGRMREGVVVDKARGREAFESVVRRNVDPGLLEKTEGNNFKARIYPMPAKGTRRVLIAFEQELHDRKGKDAYFLPIKSPITLKNFTLKAEIVSRFVEVDTENSLGLSFTHSRNSYLTEVCKTDYTLSDDISLLFPKVEKPQVIVASEGKKTYFYGSLMQPERADEQKTLPKKIVILWDASNSSRKRNFTKEFQLLEAYFRQVQEADIELNTFHIQAGKPEQFTLRNGAWNALKSALEKITYDGATSLKALSFVPDADEYLLFTDGIFNFDTDTDFAELVQRVRKPVYVINSNRTAHPEKLNYLAFATGARYIDLTRNEVEQLAREMMQIPYQLIEVKVLSGQVSDIYPKAKAVVTQRHFTLSGEMFSETATLELSFGYGNKVVQKQTIDIKKETGTDTKRFTLLRRIWAEKNIVQRQIEGRPQTEIDAIGKEYSIVTAGTSLIVLENIADYVHYKIIPPAELQELYYSILKEEETEEKKAAVEKKAEKKQMIEEVIALSNAQTDWWKTDFPVKTEKPDSKKTAHSSNDSSELVEEEIVVAYATRRAASHGVLNEAVASEEVAKIESDLQAVVVTERAPHVSSPKIQLNEWNPETPYLKVLEYADVEKSYETYLKMKIEYGEIPAFYVDAADYFFKNDKKDTALLVISNLAELNLAEAQILRMLGQKLLQYGFTEQCVSIYRKILTIRKEEPQTYRDLGLALAQHKQFDEAVKMLYEVVTHRWDNRFRGIQLIAMNEINAIANANKNVDVSFVEKRLLKNEPVDIRVVLTWDTDNSDMDLWVIDPKEEKCYYSNVLTYLGGKISNDITQGYGPEEFMLKRAIKGSYNVKVNYFSTRSQKQLFPVSLRIEFFTDYGTPAQRRQESVVRLVDQKEVIDVGSFLKE</sequence>
<evidence type="ECO:0000259" key="2">
    <source>
        <dbReference type="PROSITE" id="PS51468"/>
    </source>
</evidence>
<dbReference type="InterPro" id="IPR019220">
    <property type="entry name" value="DUF2135"/>
</dbReference>
<keyword evidence="1" id="KW-0732">Signal</keyword>
<accession>A0A1D3UHR4</accession>
<dbReference type="Proteomes" id="UP000182057">
    <property type="component" value="Unassembled WGS sequence"/>
</dbReference>
<dbReference type="EMBL" id="FMMM01000026">
    <property type="protein sequence ID" value="SCQ19643.1"/>
    <property type="molecule type" value="Genomic_DNA"/>
</dbReference>
<dbReference type="RefSeq" id="WP_060827447.1">
    <property type="nucleotide sequence ID" value="NZ_CAUVBS010000019.1"/>
</dbReference>
<dbReference type="InterPro" id="IPR011990">
    <property type="entry name" value="TPR-like_helical_dom_sf"/>
</dbReference>
<name>A0A1D3UHR4_TANFO</name>
<dbReference type="InterPro" id="IPR013694">
    <property type="entry name" value="VIT"/>
</dbReference>
<feature type="chain" id="PRO_5008922416" evidence="1">
    <location>
        <begin position="22"/>
        <end position="974"/>
    </location>
</feature>
<proteinExistence type="predicted"/>
<evidence type="ECO:0000313" key="3">
    <source>
        <dbReference type="EMBL" id="SCQ19643.1"/>
    </source>
</evidence>
<dbReference type="Gene3D" id="2.60.120.380">
    <property type="match status" value="1"/>
</dbReference>